<dbReference type="InterPro" id="IPR014818">
    <property type="entry name" value="Phage/plasmid_primase_P4_C"/>
</dbReference>
<dbReference type="NCBIfam" id="TIGR01613">
    <property type="entry name" value="primase_Cterm"/>
    <property type="match status" value="1"/>
</dbReference>
<evidence type="ECO:0000256" key="1">
    <source>
        <dbReference type="ARBA" id="ARBA00022741"/>
    </source>
</evidence>
<reference evidence="7 9" key="2">
    <citation type="submission" date="2016-10" db="EMBL/GenBank/DDBJ databases">
        <authorList>
            <person name="de Groot N.N."/>
        </authorList>
    </citation>
    <scope>NUCLEOTIDE SEQUENCE [LARGE SCALE GENOMIC DNA]</scope>
    <source>
        <strain evidence="7 9">DSM 25947</strain>
    </source>
</reference>
<reference evidence="6 8" key="1">
    <citation type="submission" date="2014-03" db="EMBL/GenBank/DDBJ databases">
        <title>Complete genome sequence of a deeply braunched marine Bacteroidia bacterium Draconibacterium orientale type strain FH5T.</title>
        <authorList>
            <person name="Li X."/>
            <person name="Wang X."/>
            <person name="Xie Z."/>
            <person name="Du Z."/>
            <person name="Chen G."/>
        </authorList>
    </citation>
    <scope>NUCLEOTIDE SEQUENCE [LARGE SCALE GENOMIC DNA]</scope>
    <source>
        <strain evidence="6 8">FH5</strain>
    </source>
</reference>
<keyword evidence="1" id="KW-0547">Nucleotide-binding</keyword>
<gene>
    <name evidence="6" type="ORF">FH5T_16165</name>
    <name evidence="7" type="ORF">SAMN05444285_12365</name>
</gene>
<dbReference type="Proteomes" id="UP000181981">
    <property type="component" value="Unassembled WGS sequence"/>
</dbReference>
<dbReference type="GO" id="GO:0005524">
    <property type="term" value="F:ATP binding"/>
    <property type="evidence" value="ECO:0007669"/>
    <property type="project" value="UniProtKB-KW"/>
</dbReference>
<dbReference type="InterPro" id="IPR045455">
    <property type="entry name" value="NrS-1_pol-like_helicase"/>
</dbReference>
<dbReference type="InterPro" id="IPR004968">
    <property type="entry name" value="DNA_primase/NTPase_C"/>
</dbReference>
<evidence type="ECO:0000313" key="8">
    <source>
        <dbReference type="Proteomes" id="UP000023772"/>
    </source>
</evidence>
<dbReference type="OrthoDB" id="9763644at2"/>
<dbReference type="SUPFAM" id="SSF52540">
    <property type="entry name" value="P-loop containing nucleoside triphosphate hydrolases"/>
    <property type="match status" value="1"/>
</dbReference>
<dbReference type="Pfam" id="PF08706">
    <property type="entry name" value="D5_N"/>
    <property type="match status" value="1"/>
</dbReference>
<organism evidence="7 9">
    <name type="scientific">Draconibacterium orientale</name>
    <dbReference type="NCBI Taxonomy" id="1168034"/>
    <lineage>
        <taxon>Bacteria</taxon>
        <taxon>Pseudomonadati</taxon>
        <taxon>Bacteroidota</taxon>
        <taxon>Bacteroidia</taxon>
        <taxon>Marinilabiliales</taxon>
        <taxon>Prolixibacteraceae</taxon>
        <taxon>Draconibacterium</taxon>
    </lineage>
</organism>
<dbReference type="InterPro" id="IPR014015">
    <property type="entry name" value="Helicase_SF3_DNA-vir"/>
</dbReference>
<dbReference type="SMART" id="SM00885">
    <property type="entry name" value="D5_N"/>
    <property type="match status" value="1"/>
</dbReference>
<evidence type="ECO:0000313" key="7">
    <source>
        <dbReference type="EMBL" id="SET79071.1"/>
    </source>
</evidence>
<keyword evidence="2" id="KW-0378">Hydrolase</keyword>
<dbReference type="KEGG" id="dori:FH5T_16165"/>
<feature type="domain" description="SF3 helicase" evidence="5">
    <location>
        <begin position="200"/>
        <end position="351"/>
    </location>
</feature>
<dbReference type="InterPro" id="IPR006500">
    <property type="entry name" value="Helicase_put_C_phage/plasmid"/>
</dbReference>
<proteinExistence type="predicted"/>
<evidence type="ECO:0000256" key="4">
    <source>
        <dbReference type="ARBA" id="ARBA00022840"/>
    </source>
</evidence>
<dbReference type="EMBL" id="FOHT01000023">
    <property type="protein sequence ID" value="SET79071.1"/>
    <property type="molecule type" value="Genomic_DNA"/>
</dbReference>
<dbReference type="EMBL" id="CP007451">
    <property type="protein sequence ID" value="AHW60650.1"/>
    <property type="molecule type" value="Genomic_DNA"/>
</dbReference>
<dbReference type="Pfam" id="PF03288">
    <property type="entry name" value="Pox_D5"/>
    <property type="match status" value="1"/>
</dbReference>
<dbReference type="AlphaFoldDB" id="X5DZI1"/>
<dbReference type="InterPro" id="IPR051620">
    <property type="entry name" value="ORF904-like_C"/>
</dbReference>
<keyword evidence="3 7" id="KW-0347">Helicase</keyword>
<protein>
    <submittedName>
        <fullName evidence="6 7">DNA primase</fullName>
    </submittedName>
</protein>
<accession>X5DZI1</accession>
<dbReference type="PANTHER" id="PTHR35372">
    <property type="entry name" value="ATP BINDING PROTEIN-RELATED"/>
    <property type="match status" value="1"/>
</dbReference>
<dbReference type="GO" id="GO:0016787">
    <property type="term" value="F:hydrolase activity"/>
    <property type="evidence" value="ECO:0007669"/>
    <property type="project" value="UniProtKB-KW"/>
</dbReference>
<dbReference type="HOGENOM" id="CLU_018483_4_2_10"/>
<keyword evidence="4" id="KW-0067">ATP-binding</keyword>
<sequence length="472" mass="54446">MANTMNNMPGGFSESPEVKGSHYEILNGLLNEITPINVREFLSIPDDVQIAQKHVLVATIQHLLEVAEKNKWNLAKVYDYVYLYNGAYWQQLHREDMKSFLGRAAVKMGFPEYDVLHYEFKDKLLKQFLSDSYLPAPPPEPDKVLINLNNGTMEFTTSEWSLREFRPADFITYQLPFCYDSDAKCPLFDKYLKDVLPDENSRMVLQEFSGYIFSSLNLEKMLMLVGTGANGKSVYFNIISAIIGKQNILNYSLGMFGREYNRAKLTNVLLNYSSEKGTDLNADTFKALVSGEPIQAREPYGKSFTITNKVRFIINANELPKETEQTQAYFRRYLIIPFEVTISEDKRDIDLATRIIESELSGVFNWLLIGLERILKHRNFTHCEKSEQALEEFRLKSDSISLFIEEFNIEQSATEKTDLISLYKRYKGFCSDDNFKPTGKNKFSEQLEKIGFEKTRMNNGSTAFFIHIVENS</sequence>
<dbReference type="Pfam" id="PF19263">
    <property type="entry name" value="DUF5906"/>
    <property type="match status" value="1"/>
</dbReference>
<evidence type="ECO:0000313" key="9">
    <source>
        <dbReference type="Proteomes" id="UP000181981"/>
    </source>
</evidence>
<dbReference type="eggNOG" id="COG3378">
    <property type="taxonomic scope" value="Bacteria"/>
</dbReference>
<dbReference type="PANTHER" id="PTHR35372:SF2">
    <property type="entry name" value="SF3 HELICASE DOMAIN-CONTAINING PROTEIN"/>
    <property type="match status" value="1"/>
</dbReference>
<evidence type="ECO:0000256" key="2">
    <source>
        <dbReference type="ARBA" id="ARBA00022801"/>
    </source>
</evidence>
<dbReference type="Gene3D" id="3.40.50.300">
    <property type="entry name" value="P-loop containing nucleotide triphosphate hydrolases"/>
    <property type="match status" value="1"/>
</dbReference>
<dbReference type="PROSITE" id="PS51206">
    <property type="entry name" value="SF3_HELICASE_1"/>
    <property type="match status" value="1"/>
</dbReference>
<dbReference type="Proteomes" id="UP000023772">
    <property type="component" value="Chromosome"/>
</dbReference>
<evidence type="ECO:0000256" key="3">
    <source>
        <dbReference type="ARBA" id="ARBA00022806"/>
    </source>
</evidence>
<keyword evidence="8" id="KW-1185">Reference proteome</keyword>
<dbReference type="GO" id="GO:0004386">
    <property type="term" value="F:helicase activity"/>
    <property type="evidence" value="ECO:0007669"/>
    <property type="project" value="UniProtKB-KW"/>
</dbReference>
<dbReference type="RefSeq" id="WP_051567938.1">
    <property type="nucleotide sequence ID" value="NZ_FOHT01000023.1"/>
</dbReference>
<evidence type="ECO:0000313" key="6">
    <source>
        <dbReference type="EMBL" id="AHW60650.1"/>
    </source>
</evidence>
<name>X5DZI1_9BACT</name>
<dbReference type="InterPro" id="IPR027417">
    <property type="entry name" value="P-loop_NTPase"/>
</dbReference>
<evidence type="ECO:0000259" key="5">
    <source>
        <dbReference type="PROSITE" id="PS51206"/>
    </source>
</evidence>